<keyword evidence="16" id="KW-0997">Cell inner membrane</keyword>
<evidence type="ECO:0000256" key="14">
    <source>
        <dbReference type="ARBA" id="ARBA00038053"/>
    </source>
</evidence>
<dbReference type="RefSeq" id="WP_324696194.1">
    <property type="nucleotide sequence ID" value="NZ_JAYMYJ010000122.1"/>
</dbReference>
<feature type="transmembrane region" description="Helical" evidence="16">
    <location>
        <begin position="26"/>
        <end position="48"/>
    </location>
</feature>
<evidence type="ECO:0000256" key="8">
    <source>
        <dbReference type="ARBA" id="ARBA00022960"/>
    </source>
</evidence>
<feature type="transmembrane region" description="Helical" evidence="16">
    <location>
        <begin position="204"/>
        <end position="223"/>
    </location>
</feature>
<keyword evidence="11 16" id="KW-0472">Membrane</keyword>
<organism evidence="17 18">
    <name type="scientific">Candidatus Thiothrix phosphatis</name>
    <dbReference type="NCBI Taxonomy" id="3112415"/>
    <lineage>
        <taxon>Bacteria</taxon>
        <taxon>Pseudomonadati</taxon>
        <taxon>Pseudomonadota</taxon>
        <taxon>Gammaproteobacteria</taxon>
        <taxon>Thiotrichales</taxon>
        <taxon>Thiotrichaceae</taxon>
        <taxon>Thiothrix</taxon>
    </lineage>
</organism>
<keyword evidence="6 16" id="KW-0808">Transferase</keyword>
<feature type="transmembrane region" description="Helical" evidence="16">
    <location>
        <begin position="355"/>
        <end position="376"/>
    </location>
</feature>
<evidence type="ECO:0000256" key="13">
    <source>
        <dbReference type="ARBA" id="ARBA00023316"/>
    </source>
</evidence>
<keyword evidence="8 16" id="KW-0133">Cell shape</keyword>
<comment type="pathway">
    <text evidence="2 16">Cell wall biogenesis; peptidoglycan biosynthesis.</text>
</comment>
<evidence type="ECO:0000256" key="11">
    <source>
        <dbReference type="ARBA" id="ARBA00023136"/>
    </source>
</evidence>
<evidence type="ECO:0000313" key="17">
    <source>
        <dbReference type="EMBL" id="MEB4592098.1"/>
    </source>
</evidence>
<comment type="catalytic activity">
    <reaction evidence="15 16">
        <text>[GlcNAc-(1-&gt;4)-Mur2Ac(oyl-L-Ala-gamma-D-Glu-L-Lys-D-Ala-D-Ala)](n)-di-trans,octa-cis-undecaprenyl diphosphate + beta-D-GlcNAc-(1-&gt;4)-Mur2Ac(oyl-L-Ala-gamma-D-Glu-L-Lys-D-Ala-D-Ala)-di-trans,octa-cis-undecaprenyl diphosphate = [GlcNAc-(1-&gt;4)-Mur2Ac(oyl-L-Ala-gamma-D-Glu-L-Lys-D-Ala-D-Ala)](n+1)-di-trans,octa-cis-undecaprenyl diphosphate + di-trans,octa-cis-undecaprenyl diphosphate + H(+)</text>
        <dbReference type="Rhea" id="RHEA:23708"/>
        <dbReference type="Rhea" id="RHEA-COMP:9602"/>
        <dbReference type="Rhea" id="RHEA-COMP:9603"/>
        <dbReference type="ChEBI" id="CHEBI:15378"/>
        <dbReference type="ChEBI" id="CHEBI:58405"/>
        <dbReference type="ChEBI" id="CHEBI:60033"/>
        <dbReference type="ChEBI" id="CHEBI:78435"/>
        <dbReference type="EC" id="2.4.99.28"/>
    </reaction>
</comment>
<keyword evidence="9 16" id="KW-0573">Peptidoglycan synthesis</keyword>
<keyword evidence="4 16" id="KW-0132">Cell division</keyword>
<sequence>MSRKVTAMLHDVPNSNPWARYFDRDLLVALLAIIGIGIVMLASASMWVAEKQYGDPYYYLQRQAIYLALGILLAVAMYQIRVDFWQQLGVRLLPIVLALLVLVLIPGIGKEVNGSRRWLSFGFMSVQVSELAKLIMLLYLSGYMVRHGKNLSVSPSYQPLLIPLLVLGVSGGLLLLEPDFGSTIVIFVTGLALLFLGGVPLKRLALLLGGAVLVMIPVSMMGYRSARWDALMNPWAHEADKGYQTVHALMAIGDGGWFGNGLGGSIQKLFYLPEAHNDFIFSILAEEFGFIGMLLVLSLYGWLVARAFVIGFQADKTGRHFGAYVAYGVGFWMGFQVILHIGVNLAVLPPKGLTLPLMSYGGSSLMVTLVAMALLMRVHRETQSALMGLPEKHLAGWRASRPVRRTARG</sequence>
<evidence type="ECO:0000256" key="10">
    <source>
        <dbReference type="ARBA" id="ARBA00022989"/>
    </source>
</evidence>
<comment type="subcellular location">
    <subcellularLocation>
        <location evidence="16">Cell inner membrane</location>
        <topology evidence="16">Multi-pass membrane protein</topology>
    </subcellularLocation>
    <subcellularLocation>
        <location evidence="1">Cell membrane</location>
        <topology evidence="1">Multi-pass membrane protein</topology>
    </subcellularLocation>
    <text evidence="16">Localizes to the division septum.</text>
</comment>
<keyword evidence="12 16" id="KW-0131">Cell cycle</keyword>
<dbReference type="Pfam" id="PF01098">
    <property type="entry name" value="FTSW_RODA_SPOVE"/>
    <property type="match status" value="1"/>
</dbReference>
<evidence type="ECO:0000256" key="16">
    <source>
        <dbReference type="HAMAP-Rule" id="MF_00913"/>
    </source>
</evidence>
<evidence type="ECO:0000256" key="15">
    <source>
        <dbReference type="ARBA" id="ARBA00049902"/>
    </source>
</evidence>
<keyword evidence="7 16" id="KW-0812">Transmembrane</keyword>
<evidence type="ECO:0000256" key="2">
    <source>
        <dbReference type="ARBA" id="ARBA00004752"/>
    </source>
</evidence>
<protein>
    <recommendedName>
        <fullName evidence="16">Probable peptidoglycan glycosyltransferase FtsW</fullName>
        <shortName evidence="16">PGT</shortName>
        <ecNumber evidence="16">2.4.99.28</ecNumber>
    </recommendedName>
    <alternativeName>
        <fullName evidence="16">Cell division protein FtsW</fullName>
    </alternativeName>
    <alternativeName>
        <fullName evidence="16">Cell wall polymerase</fullName>
    </alternativeName>
    <alternativeName>
        <fullName evidence="16">Peptidoglycan polymerase</fullName>
        <shortName evidence="16">PG polymerase</shortName>
    </alternativeName>
</protein>
<evidence type="ECO:0000256" key="7">
    <source>
        <dbReference type="ARBA" id="ARBA00022692"/>
    </source>
</evidence>
<comment type="function">
    <text evidence="16">Peptidoglycan polymerase that is essential for cell division.</text>
</comment>
<reference evidence="17 18" key="2">
    <citation type="submission" date="2024-01" db="EMBL/GenBank/DDBJ databases">
        <authorList>
            <person name="Xie X."/>
        </authorList>
    </citation>
    <scope>NUCLEOTIDE SEQUENCE [LARGE SCALE GENOMIC DNA]</scope>
    <source>
        <strain evidence="17">SCUT-1</strain>
    </source>
</reference>
<feature type="transmembrane region" description="Helical" evidence="16">
    <location>
        <begin position="121"/>
        <end position="145"/>
    </location>
</feature>
<feature type="transmembrane region" description="Helical" evidence="16">
    <location>
        <begin position="288"/>
        <end position="309"/>
    </location>
</feature>
<dbReference type="Proteomes" id="UP001308005">
    <property type="component" value="Unassembled WGS sequence"/>
</dbReference>
<name>A0ABU6D187_9GAMM</name>
<feature type="transmembrane region" description="Helical" evidence="16">
    <location>
        <begin position="60"/>
        <end position="80"/>
    </location>
</feature>
<dbReference type="HAMAP" id="MF_00913">
    <property type="entry name" value="PGT_FtsW_proteobact"/>
    <property type="match status" value="1"/>
</dbReference>
<dbReference type="PANTHER" id="PTHR30474:SF2">
    <property type="entry name" value="PEPTIDOGLYCAN GLYCOSYLTRANSFERASE FTSW-RELATED"/>
    <property type="match status" value="1"/>
</dbReference>
<feature type="transmembrane region" description="Helical" evidence="16">
    <location>
        <begin position="321"/>
        <end position="343"/>
    </location>
</feature>
<gene>
    <name evidence="16 17" type="primary">ftsW</name>
    <name evidence="17" type="ORF">VSS37_13980</name>
</gene>
<feature type="transmembrane region" description="Helical" evidence="16">
    <location>
        <begin position="92"/>
        <end position="109"/>
    </location>
</feature>
<accession>A0ABU6D187</accession>
<evidence type="ECO:0000256" key="9">
    <source>
        <dbReference type="ARBA" id="ARBA00022984"/>
    </source>
</evidence>
<evidence type="ECO:0000256" key="1">
    <source>
        <dbReference type="ARBA" id="ARBA00004651"/>
    </source>
</evidence>
<comment type="similarity">
    <text evidence="14 16">Belongs to the SEDS family. FtsW subfamily.</text>
</comment>
<dbReference type="PANTHER" id="PTHR30474">
    <property type="entry name" value="CELL CYCLE PROTEIN"/>
    <property type="match status" value="1"/>
</dbReference>
<evidence type="ECO:0000256" key="4">
    <source>
        <dbReference type="ARBA" id="ARBA00022618"/>
    </source>
</evidence>
<evidence type="ECO:0000256" key="12">
    <source>
        <dbReference type="ARBA" id="ARBA00023306"/>
    </source>
</evidence>
<proteinExistence type="inferred from homology"/>
<keyword evidence="3 16" id="KW-1003">Cell membrane</keyword>
<comment type="caution">
    <text evidence="17">The sequence shown here is derived from an EMBL/GenBank/DDBJ whole genome shotgun (WGS) entry which is preliminary data.</text>
</comment>
<dbReference type="EMBL" id="JAYMYJ010000122">
    <property type="protein sequence ID" value="MEB4592098.1"/>
    <property type="molecule type" value="Genomic_DNA"/>
</dbReference>
<keyword evidence="5 16" id="KW-0328">Glycosyltransferase</keyword>
<keyword evidence="10 16" id="KW-1133">Transmembrane helix</keyword>
<dbReference type="InterPro" id="IPR001182">
    <property type="entry name" value="FtsW/RodA"/>
</dbReference>
<feature type="transmembrane region" description="Helical" evidence="16">
    <location>
        <begin position="157"/>
        <end position="174"/>
    </location>
</feature>
<keyword evidence="18" id="KW-1185">Reference proteome</keyword>
<evidence type="ECO:0000256" key="3">
    <source>
        <dbReference type="ARBA" id="ARBA00022475"/>
    </source>
</evidence>
<evidence type="ECO:0000256" key="6">
    <source>
        <dbReference type="ARBA" id="ARBA00022679"/>
    </source>
</evidence>
<evidence type="ECO:0000313" key="18">
    <source>
        <dbReference type="Proteomes" id="UP001308005"/>
    </source>
</evidence>
<dbReference type="InterPro" id="IPR013437">
    <property type="entry name" value="FtsW"/>
</dbReference>
<reference evidence="18" key="1">
    <citation type="submission" date="2023-07" db="EMBL/GenBank/DDBJ databases">
        <title>The carbon used by Thiothrix.</title>
        <authorList>
            <person name="Chen L."/>
        </authorList>
    </citation>
    <scope>NUCLEOTIDE SEQUENCE [LARGE SCALE GENOMIC DNA]</scope>
</reference>
<keyword evidence="13 16" id="KW-0961">Cell wall biogenesis/degradation</keyword>
<dbReference type="NCBIfam" id="TIGR02614">
    <property type="entry name" value="ftsW"/>
    <property type="match status" value="1"/>
</dbReference>
<evidence type="ECO:0000256" key="5">
    <source>
        <dbReference type="ARBA" id="ARBA00022676"/>
    </source>
</evidence>
<feature type="transmembrane region" description="Helical" evidence="16">
    <location>
        <begin position="180"/>
        <end position="197"/>
    </location>
</feature>
<dbReference type="EC" id="2.4.99.28" evidence="16"/>